<dbReference type="PANTHER" id="PTHR43179">
    <property type="entry name" value="RHAMNOSYLTRANSFERASE WBBL"/>
    <property type="match status" value="1"/>
</dbReference>
<dbReference type="Proteomes" id="UP001143304">
    <property type="component" value="Unassembled WGS sequence"/>
</dbReference>
<name>A0ABT3T990_9GAMM</name>
<dbReference type="InterPro" id="IPR001173">
    <property type="entry name" value="Glyco_trans_2-like"/>
</dbReference>
<evidence type="ECO:0000313" key="2">
    <source>
        <dbReference type="EMBL" id="MCX2978820.1"/>
    </source>
</evidence>
<reference evidence="2" key="1">
    <citation type="submission" date="2019-02" db="EMBL/GenBank/DDBJ databases">
        <authorList>
            <person name="Li S.-H."/>
        </authorList>
    </citation>
    <scope>NUCLEOTIDE SEQUENCE</scope>
    <source>
        <strain evidence="2">IMCC11814</strain>
    </source>
</reference>
<dbReference type="Pfam" id="PF00535">
    <property type="entry name" value="Glycos_transf_2"/>
    <property type="match status" value="1"/>
</dbReference>
<organism evidence="2 3">
    <name type="scientific">Candidatus Marimicrobium litorale</name>
    <dbReference type="NCBI Taxonomy" id="2518991"/>
    <lineage>
        <taxon>Bacteria</taxon>
        <taxon>Pseudomonadati</taxon>
        <taxon>Pseudomonadota</taxon>
        <taxon>Gammaproteobacteria</taxon>
        <taxon>Cellvibrionales</taxon>
        <taxon>Halieaceae</taxon>
        <taxon>Marimicrobium</taxon>
    </lineage>
</organism>
<evidence type="ECO:0000313" key="3">
    <source>
        <dbReference type="Proteomes" id="UP001143304"/>
    </source>
</evidence>
<dbReference type="PANTHER" id="PTHR43179:SF7">
    <property type="entry name" value="RHAMNOSYLTRANSFERASE WBBL"/>
    <property type="match status" value="1"/>
</dbReference>
<dbReference type="SUPFAM" id="SSF53448">
    <property type="entry name" value="Nucleotide-diphospho-sugar transferases"/>
    <property type="match status" value="1"/>
</dbReference>
<proteinExistence type="predicted"/>
<gene>
    <name evidence="2" type="ORF">EYC82_15745</name>
</gene>
<keyword evidence="3" id="KW-1185">Reference proteome</keyword>
<comment type="caution">
    <text evidence="2">The sequence shown here is derived from an EMBL/GenBank/DDBJ whole genome shotgun (WGS) entry which is preliminary data.</text>
</comment>
<sequence>MHAYTEFDTLMFGRRLRKNWTAMKQADDIKVTICITPRERFSTALSSLRNIIANTEFPYHLVYIDANSPAHIGQSIAATCAEYGFDYIRIDEYLPPNRARNRALSIANTPYVVFADNDLYVDKGWLPPLIDCAEATGAWAVGPIILEGIAALRVIHMAGGDFTEIELEDGSVKVAQRHRYMMSPLRSIRKKLKREPVGAFEFHCVLLRTSAFEQREFLNNNLLSLGEHLDLARDIRLAGGDVYFEPRSIVRYDTATAFDDMDRKFFELRWSEEWSNRSLEEMRKKWVLRPDDESLQRMARWTAKHRQLFSQSQKSWLRKNLPVVGRRWVSTMLRERGLLRAQVPR</sequence>
<evidence type="ECO:0000259" key="1">
    <source>
        <dbReference type="Pfam" id="PF00535"/>
    </source>
</evidence>
<accession>A0ABT3T990</accession>
<dbReference type="InterPro" id="IPR029044">
    <property type="entry name" value="Nucleotide-diphossugar_trans"/>
</dbReference>
<protein>
    <submittedName>
        <fullName evidence="2">Glycosyltransferase</fullName>
    </submittedName>
</protein>
<feature type="domain" description="Glycosyltransferase 2-like" evidence="1">
    <location>
        <begin position="41"/>
        <end position="213"/>
    </location>
</feature>
<dbReference type="EMBL" id="SHNO01000001">
    <property type="protein sequence ID" value="MCX2978820.1"/>
    <property type="molecule type" value="Genomic_DNA"/>
</dbReference>
<dbReference type="Gene3D" id="3.90.550.10">
    <property type="entry name" value="Spore Coat Polysaccharide Biosynthesis Protein SpsA, Chain A"/>
    <property type="match status" value="1"/>
</dbReference>